<keyword evidence="1 2" id="KW-0732">Signal</keyword>
<dbReference type="PROSITE" id="PS51272">
    <property type="entry name" value="SLH"/>
    <property type="match status" value="3"/>
</dbReference>
<dbReference type="AlphaFoldDB" id="A0A0D0HP57"/>
<dbReference type="InterPro" id="IPR001119">
    <property type="entry name" value="SLH_dom"/>
</dbReference>
<dbReference type="RefSeq" id="WP_052481248.1">
    <property type="nucleotide sequence ID" value="NZ_JXTG01000008.1"/>
</dbReference>
<feature type="domain" description="SLH" evidence="3">
    <location>
        <begin position="155"/>
        <end position="215"/>
    </location>
</feature>
<evidence type="ECO:0000256" key="1">
    <source>
        <dbReference type="ARBA" id="ARBA00022729"/>
    </source>
</evidence>
<sequence>MAYQPKSYRKFLAGTVSAAVVASAIAPVASAASFTDVAGSVHADDIATLVAKGYIKGYADGTFKPNKSLTRGEAAIIFSRILKDAGVKAPGQGAGFPDVPAGNAELAEAVAIVKAAGVMGGDEKGNFNPNATITREQMAKVVVEAFKLTKPANHTTKVTDLDKAGAWAREYIQTLEANGVTKNTEFMPKQSVTRGQFASFVVRAMEVKKEVSAADIAAVKLVDEKTLEVTFNGELKEVKKEDFAIQGVEIESVSIKAAAAAEAKTTVVVIKTKTALQEGKSYSVSYKGQTTDKAKVDVPVVTPKVESVSANNLKNIVVKFSKEVEKKTVTSSNVKVYDGNTLVSGVTLNLLDDNKTLLITNNGSYSQLKEYKVVVENVEVKGDSTKKVEKAEKTVSVVDTTLPTVESVTATSPKTVEIVFSEPIQTGSGAGQFPTSAAVLTDIVQVNGINVYATPDLTEINTKNKVVLNLNTPLTAGEHKVKVANLKDYANLPIAAKEFTVNIPADTAAPEVTAVEVLNKDKVKVTFNEPVDNATVQSNLANIKVNGAAVNGATPKEGGRVYEFTLSQSLTLAAVVEAKLEYKGIKDNYGNEVKEAKTFTFKAVDDTTAPTVTNVKVNSDNTIEVTFSEDVTGFTGTTTVELYDKDNKKLPNAVTVAKKVIDGVASDKVYVLTITGGTSLSGAHTIKILKDKVTDLSIRTNKFAEATFPVTLNDKVAPTITKVEYVNEGSGTDFNSDGDQKDSKVTIYFSEAMDVATLTNKANYLINNTPLADVPGTVTLTPASDNKSVTITVNRGSSDTQLTFANNTDLRVIAVKDAAGNTLSSTQVNANLGSGAGGLGLISLFDAAPTLNSVIDLTKIELISKNQIKVYTTNGYLLQGIDPNKVKFADGSNNQLQSLQVTGVNIASDGKSAVLTLNQSLNANATFGSSSPVSVKLYADEGAVSLTNGAKSAQLAASSGAALVDKVKPSLASTDPIVIKTGTTDTIEVVFDEAIAFNSSVANDLVVKVNGEVLDLVAGDFTVADGTSGDAKFEIKVVKSGIVGVSNITVELKDGRYVLDQATTPNRANAFTATSLKSGQTLTEQTAPTAPSAGNFVLDGTGAKIVVGSSNVTPSEKVKLQYVMVNTGGGAPASSVTPEGTTANFVSSFVAGAELFTGLSTSGKDVYVRYIDEAGNVSYWIKIN</sequence>
<dbReference type="InterPro" id="IPR032812">
    <property type="entry name" value="SbsA_Ig"/>
</dbReference>
<dbReference type="Proteomes" id="UP000032047">
    <property type="component" value="Unassembled WGS sequence"/>
</dbReference>
<organism evidence="4 5">
    <name type="scientific">Anoxybacillus ayderensis</name>
    <dbReference type="NCBI Taxonomy" id="265546"/>
    <lineage>
        <taxon>Bacteria</taxon>
        <taxon>Bacillati</taxon>
        <taxon>Bacillota</taxon>
        <taxon>Bacilli</taxon>
        <taxon>Bacillales</taxon>
        <taxon>Anoxybacillaceae</taxon>
        <taxon>Anoxybacillus</taxon>
    </lineage>
</organism>
<keyword evidence="5" id="KW-1185">Reference proteome</keyword>
<dbReference type="Gene3D" id="2.60.40.1220">
    <property type="match status" value="6"/>
</dbReference>
<feature type="domain" description="SLH" evidence="3">
    <location>
        <begin position="93"/>
        <end position="154"/>
    </location>
</feature>
<dbReference type="EMBL" id="JXTG01000008">
    <property type="protein sequence ID" value="KIP21077.1"/>
    <property type="molecule type" value="Genomic_DNA"/>
</dbReference>
<gene>
    <name evidence="4" type="ORF">JV16_01802</name>
</gene>
<accession>A0A0D0HP57</accession>
<proteinExistence type="predicted"/>
<evidence type="ECO:0000313" key="4">
    <source>
        <dbReference type="EMBL" id="KIP21077.1"/>
    </source>
</evidence>
<dbReference type="Pfam" id="PF13205">
    <property type="entry name" value="Big_5"/>
    <property type="match status" value="1"/>
</dbReference>
<feature type="signal peptide" evidence="2">
    <location>
        <begin position="1"/>
        <end position="31"/>
    </location>
</feature>
<comment type="caution">
    <text evidence="4">The sequence shown here is derived from an EMBL/GenBank/DDBJ whole genome shotgun (WGS) entry which is preliminary data.</text>
</comment>
<feature type="chain" id="PRO_5002223577" evidence="2">
    <location>
        <begin position="32"/>
        <end position="1184"/>
    </location>
</feature>
<protein>
    <submittedName>
        <fullName evidence="4">Surface layer protein</fullName>
    </submittedName>
</protein>
<dbReference type="InterPro" id="IPR014755">
    <property type="entry name" value="Cu-Rt/internalin_Ig-like"/>
</dbReference>
<evidence type="ECO:0000313" key="5">
    <source>
        <dbReference type="Proteomes" id="UP000032047"/>
    </source>
</evidence>
<dbReference type="PROSITE" id="PS51318">
    <property type="entry name" value="TAT"/>
    <property type="match status" value="1"/>
</dbReference>
<reference evidence="4 5" key="1">
    <citation type="submission" date="2015-01" db="EMBL/GenBank/DDBJ databases">
        <title>Genome sequence of Anoxybacillus ayderensis strain AB04.</title>
        <authorList>
            <person name="Belduz A.O."/>
            <person name="Canakci S."/>
            <person name="Chan K.-G."/>
            <person name="Kahar U.M."/>
            <person name="Yaakob A.S."/>
            <person name="Chan C.S."/>
            <person name="Goh K.M."/>
        </authorList>
    </citation>
    <scope>NUCLEOTIDE SEQUENCE [LARGE SCALE GENOMIC DNA]</scope>
    <source>
        <strain evidence="4 5">AB04</strain>
    </source>
</reference>
<dbReference type="Pfam" id="PF00395">
    <property type="entry name" value="SLH"/>
    <property type="match status" value="3"/>
</dbReference>
<dbReference type="PATRIC" id="fig|265546.4.peg.1799"/>
<dbReference type="InterPro" id="IPR006311">
    <property type="entry name" value="TAT_signal"/>
</dbReference>
<feature type="domain" description="SLH" evidence="3">
    <location>
        <begin position="29"/>
        <end position="92"/>
    </location>
</feature>
<evidence type="ECO:0000256" key="2">
    <source>
        <dbReference type="SAM" id="SignalP"/>
    </source>
</evidence>
<name>A0A0D0HP57_9BACL</name>
<evidence type="ECO:0000259" key="3">
    <source>
        <dbReference type="PROSITE" id="PS51272"/>
    </source>
</evidence>